<accession>A0A2A4X5U7</accession>
<evidence type="ECO:0000313" key="11">
    <source>
        <dbReference type="EMBL" id="PCI78032.1"/>
    </source>
</evidence>
<dbReference type="NCBIfam" id="NF004046">
    <property type="entry name" value="PRK05563.1"/>
    <property type="match status" value="1"/>
</dbReference>
<dbReference type="EC" id="2.7.7.7" evidence="8"/>
<protein>
    <recommendedName>
        <fullName evidence="8">DNA polymerase III subunit gamma/tau</fullName>
        <ecNumber evidence="8">2.7.7.7</ecNumber>
    </recommendedName>
</protein>
<comment type="subunit">
    <text evidence="8">DNA polymerase III contains a core (composed of alpha, epsilon and theta chains) that associates with a tau subunit. This core dimerizes to form the POLIII' complex. PolIII' associates with the gamma complex (composed of gamma, delta, delta', psi and chi chains) and with the beta chain to form the complete DNA polymerase III complex.</text>
</comment>
<dbReference type="Proteomes" id="UP000218775">
    <property type="component" value="Unassembled WGS sequence"/>
</dbReference>
<evidence type="ECO:0000256" key="8">
    <source>
        <dbReference type="RuleBase" id="RU364063"/>
    </source>
</evidence>
<dbReference type="InterPro" id="IPR012763">
    <property type="entry name" value="DNA_pol_III_sug/sutau_N"/>
</dbReference>
<gene>
    <name evidence="8" type="primary">dnaX</name>
    <name evidence="11" type="ORF">COB21_01690</name>
</gene>
<evidence type="ECO:0000256" key="9">
    <source>
        <dbReference type="SAM" id="MobiDB-lite"/>
    </source>
</evidence>
<comment type="similarity">
    <text evidence="1 8">Belongs to the DnaX/STICHEL family.</text>
</comment>
<dbReference type="PANTHER" id="PTHR11669">
    <property type="entry name" value="REPLICATION FACTOR C / DNA POLYMERASE III GAMMA-TAU SUBUNIT"/>
    <property type="match status" value="1"/>
</dbReference>
<keyword evidence="4" id="KW-0862">Zinc</keyword>
<organism evidence="11 12">
    <name type="scientific">Aerophobetes bacterium</name>
    <dbReference type="NCBI Taxonomy" id="2030807"/>
    <lineage>
        <taxon>Bacteria</taxon>
        <taxon>Candidatus Aerophobota</taxon>
    </lineage>
</organism>
<dbReference type="InterPro" id="IPR027417">
    <property type="entry name" value="P-loop_NTPase"/>
</dbReference>
<keyword evidence="8" id="KW-0548">Nucleotidyltransferase</keyword>
<dbReference type="GO" id="GO:0003887">
    <property type="term" value="F:DNA-directed DNA polymerase activity"/>
    <property type="evidence" value="ECO:0007669"/>
    <property type="project" value="UniProtKB-KW"/>
</dbReference>
<dbReference type="GO" id="GO:0005524">
    <property type="term" value="F:ATP binding"/>
    <property type="evidence" value="ECO:0007669"/>
    <property type="project" value="UniProtKB-KW"/>
</dbReference>
<feature type="region of interest" description="Disordered" evidence="9">
    <location>
        <begin position="441"/>
        <end position="484"/>
    </location>
</feature>
<evidence type="ECO:0000256" key="4">
    <source>
        <dbReference type="ARBA" id="ARBA00022833"/>
    </source>
</evidence>
<dbReference type="Pfam" id="PF13177">
    <property type="entry name" value="DNA_pol3_delta2"/>
    <property type="match status" value="1"/>
</dbReference>
<dbReference type="Pfam" id="PF22608">
    <property type="entry name" value="DNAX_ATPase_lid"/>
    <property type="match status" value="1"/>
</dbReference>
<proteinExistence type="inferred from homology"/>
<dbReference type="PANTHER" id="PTHR11669:SF0">
    <property type="entry name" value="PROTEIN STICHEL-LIKE 2"/>
    <property type="match status" value="1"/>
</dbReference>
<evidence type="ECO:0000259" key="10">
    <source>
        <dbReference type="SMART" id="SM00382"/>
    </source>
</evidence>
<evidence type="ECO:0000256" key="7">
    <source>
        <dbReference type="ARBA" id="ARBA00049244"/>
    </source>
</evidence>
<name>A0A2A4X5U7_UNCAE</name>
<feature type="region of interest" description="Disordered" evidence="9">
    <location>
        <begin position="393"/>
        <end position="417"/>
    </location>
</feature>
<dbReference type="Gene3D" id="3.40.50.300">
    <property type="entry name" value="P-loop containing nucleotide triphosphate hydrolases"/>
    <property type="match status" value="1"/>
</dbReference>
<dbReference type="SMART" id="SM00382">
    <property type="entry name" value="AAA"/>
    <property type="match status" value="1"/>
</dbReference>
<dbReference type="InterPro" id="IPR050238">
    <property type="entry name" value="DNA_Rep/Repair_Clamp_Loader"/>
</dbReference>
<dbReference type="EMBL" id="NVUK01000009">
    <property type="protein sequence ID" value="PCI78032.1"/>
    <property type="molecule type" value="Genomic_DNA"/>
</dbReference>
<reference evidence="12" key="1">
    <citation type="submission" date="2017-08" db="EMBL/GenBank/DDBJ databases">
        <title>A dynamic microbial community with high functional redundancy inhabits the cold, oxic subseafloor aquifer.</title>
        <authorList>
            <person name="Tully B.J."/>
            <person name="Wheat C.G."/>
            <person name="Glazer B.T."/>
            <person name="Huber J.A."/>
        </authorList>
    </citation>
    <scope>NUCLEOTIDE SEQUENCE [LARGE SCALE GENOMIC DNA]</scope>
</reference>
<dbReference type="SUPFAM" id="SSF52540">
    <property type="entry name" value="P-loop containing nucleoside triphosphate hydrolases"/>
    <property type="match status" value="1"/>
</dbReference>
<dbReference type="CDD" id="cd00009">
    <property type="entry name" value="AAA"/>
    <property type="match status" value="1"/>
</dbReference>
<evidence type="ECO:0000256" key="1">
    <source>
        <dbReference type="ARBA" id="ARBA00006360"/>
    </source>
</evidence>
<comment type="catalytic activity">
    <reaction evidence="7 8">
        <text>DNA(n) + a 2'-deoxyribonucleoside 5'-triphosphate = DNA(n+1) + diphosphate</text>
        <dbReference type="Rhea" id="RHEA:22508"/>
        <dbReference type="Rhea" id="RHEA-COMP:17339"/>
        <dbReference type="Rhea" id="RHEA-COMP:17340"/>
        <dbReference type="ChEBI" id="CHEBI:33019"/>
        <dbReference type="ChEBI" id="CHEBI:61560"/>
        <dbReference type="ChEBI" id="CHEBI:173112"/>
        <dbReference type="EC" id="2.7.7.7"/>
    </reaction>
</comment>
<evidence type="ECO:0000256" key="5">
    <source>
        <dbReference type="ARBA" id="ARBA00022840"/>
    </source>
</evidence>
<dbReference type="FunFam" id="3.40.50.300:FF:000014">
    <property type="entry name" value="DNA polymerase III subunit gamma/tau"/>
    <property type="match status" value="1"/>
</dbReference>
<feature type="compositionally biased region" description="Low complexity" evidence="9">
    <location>
        <begin position="455"/>
        <end position="474"/>
    </location>
</feature>
<comment type="function">
    <text evidence="8">DNA polymerase III is a complex, multichain enzyme responsible for most of the replicative synthesis in bacteria. This DNA polymerase also exhibits 3' to 5' exonuclease activity.</text>
</comment>
<keyword evidence="8" id="KW-0808">Transferase</keyword>
<dbReference type="Gene3D" id="1.10.8.60">
    <property type="match status" value="1"/>
</dbReference>
<feature type="compositionally biased region" description="Basic and acidic residues" evidence="9">
    <location>
        <begin position="475"/>
        <end position="484"/>
    </location>
</feature>
<keyword evidence="5 8" id="KW-0067">ATP-binding</keyword>
<dbReference type="CDD" id="cd18137">
    <property type="entry name" value="HLD_clamp_pol_III_gamma_tau"/>
    <property type="match status" value="1"/>
</dbReference>
<dbReference type="PRINTS" id="PR00300">
    <property type="entry name" value="CLPPROTEASEA"/>
</dbReference>
<evidence type="ECO:0000256" key="2">
    <source>
        <dbReference type="ARBA" id="ARBA00022723"/>
    </source>
</evidence>
<feature type="domain" description="AAA+ ATPase" evidence="10">
    <location>
        <begin position="43"/>
        <end position="186"/>
    </location>
</feature>
<dbReference type="AlphaFoldDB" id="A0A2A4X5U7"/>
<sequence length="509" mass="56923">MSEKPAPSYRALSQKYRPQLFSQVCHQAPIIETMKNALSQERLGHAYLFSGTRGTGKTSLARLFAKAINCTNKTSDTEPCNQCPSCQEMLKGSCLDFLEMDAASNRGIDDIRALLETVAYKPSLLAKKIYLIDEVHMLTKEAFNALLKTLEEPPSHVLFFLATTERHKLPATIISRCQRFELGKIPVHVIEKKLTSILNDFSISAQDEALKLIAVHAEGSLRDAESILDQMLCLCQDNLTKEGVELALGLPQEMLFFQIDYAVAQDDLAFPFSFVETMYEKGVHLSHFLSSLAMHYRSLCKQALLKNNTYEKPATLTLPTTLDQALTLYSQNHLFDCLDLVTKKCASFTENTLTPMDIEVLLLEIIRSKNRRSNSFLVEQILLLKKDVTFGKKSLDSPQKLPPKLPPKPAATPAINMPKPFSQLTLETHDNPNIIATVATVSPKAAPEKPKQPEKTTSPAQVQPKQPKKPLQTQESKDPSKIMDIEKKVLQEQKLWFAAVELGGNLSKE</sequence>
<comment type="caution">
    <text evidence="11">The sequence shown here is derived from an EMBL/GenBank/DDBJ whole genome shotgun (WGS) entry which is preliminary data.</text>
</comment>
<evidence type="ECO:0000313" key="12">
    <source>
        <dbReference type="Proteomes" id="UP000218775"/>
    </source>
</evidence>
<keyword evidence="3 8" id="KW-0547">Nucleotide-binding</keyword>
<keyword evidence="2" id="KW-0479">Metal-binding</keyword>
<keyword evidence="8" id="KW-0235">DNA replication</keyword>
<dbReference type="InterPro" id="IPR045085">
    <property type="entry name" value="HLD_clamp_pol_III_gamma_tau"/>
</dbReference>
<evidence type="ECO:0000256" key="3">
    <source>
        <dbReference type="ARBA" id="ARBA00022741"/>
    </source>
</evidence>
<dbReference type="InterPro" id="IPR003593">
    <property type="entry name" value="AAA+_ATPase"/>
</dbReference>
<dbReference type="InterPro" id="IPR001270">
    <property type="entry name" value="ClpA/B"/>
</dbReference>
<dbReference type="GO" id="GO:0006261">
    <property type="term" value="P:DNA-templated DNA replication"/>
    <property type="evidence" value="ECO:0007669"/>
    <property type="project" value="TreeGrafter"/>
</dbReference>
<dbReference type="GO" id="GO:0009360">
    <property type="term" value="C:DNA polymerase III complex"/>
    <property type="evidence" value="ECO:0007669"/>
    <property type="project" value="InterPro"/>
</dbReference>
<dbReference type="NCBIfam" id="TIGR02397">
    <property type="entry name" value="dnaX_nterm"/>
    <property type="match status" value="1"/>
</dbReference>
<evidence type="ECO:0000256" key="6">
    <source>
        <dbReference type="ARBA" id="ARBA00022932"/>
    </source>
</evidence>
<dbReference type="GO" id="GO:0046872">
    <property type="term" value="F:metal ion binding"/>
    <property type="evidence" value="ECO:0007669"/>
    <property type="project" value="UniProtKB-KW"/>
</dbReference>
<feature type="compositionally biased region" description="Pro residues" evidence="9">
    <location>
        <begin position="400"/>
        <end position="410"/>
    </location>
</feature>
<keyword evidence="6 8" id="KW-0239">DNA-directed DNA polymerase</keyword>